<comment type="caution">
    <text evidence="1">The sequence shown here is derived from an EMBL/GenBank/DDBJ whole genome shotgun (WGS) entry which is preliminary data.</text>
</comment>
<evidence type="ECO:0000313" key="2">
    <source>
        <dbReference type="Proteomes" id="UP001501490"/>
    </source>
</evidence>
<organism evidence="1 2">
    <name type="scientific">Microlunatus ginsengisoli</name>
    <dbReference type="NCBI Taxonomy" id="363863"/>
    <lineage>
        <taxon>Bacteria</taxon>
        <taxon>Bacillati</taxon>
        <taxon>Actinomycetota</taxon>
        <taxon>Actinomycetes</taxon>
        <taxon>Propionibacteriales</taxon>
        <taxon>Propionibacteriaceae</taxon>
        <taxon>Microlunatus</taxon>
    </lineage>
</organism>
<evidence type="ECO:0000313" key="1">
    <source>
        <dbReference type="EMBL" id="GAA3637641.1"/>
    </source>
</evidence>
<protein>
    <submittedName>
        <fullName evidence="1">Uncharacterized protein</fullName>
    </submittedName>
</protein>
<proteinExistence type="predicted"/>
<dbReference type="EMBL" id="BAABAB010000044">
    <property type="protein sequence ID" value="GAA3637641.1"/>
    <property type="molecule type" value="Genomic_DNA"/>
</dbReference>
<sequence length="113" mass="12200">MDGHDDVDHHGDLGAVRFGPVPFGPVPFEPVLFEPVLFEPVLFGAGLIVARLVPAGPKIVRHSDRIRADRHGDHSWRADCADCGSRLCSDCDSGCDSRRVSNSRLSIRGTPVG</sequence>
<accession>A0ABP7AQ88</accession>
<reference evidence="2" key="1">
    <citation type="journal article" date="2019" name="Int. J. Syst. Evol. Microbiol.">
        <title>The Global Catalogue of Microorganisms (GCM) 10K type strain sequencing project: providing services to taxonomists for standard genome sequencing and annotation.</title>
        <authorList>
            <consortium name="The Broad Institute Genomics Platform"/>
            <consortium name="The Broad Institute Genome Sequencing Center for Infectious Disease"/>
            <person name="Wu L."/>
            <person name="Ma J."/>
        </authorList>
    </citation>
    <scope>NUCLEOTIDE SEQUENCE [LARGE SCALE GENOMIC DNA]</scope>
    <source>
        <strain evidence="2">JCM 16929</strain>
    </source>
</reference>
<name>A0ABP7AQ88_9ACTN</name>
<gene>
    <name evidence="1" type="ORF">GCM10022236_45240</name>
</gene>
<dbReference type="Proteomes" id="UP001501490">
    <property type="component" value="Unassembled WGS sequence"/>
</dbReference>
<keyword evidence="2" id="KW-1185">Reference proteome</keyword>